<name>A0A6A5YQB8_9PLEO</name>
<sequence>MSLELLQAGDNLAVYTGIWINRSLGGAYGATITIDREKGGFLIAFLALYVATSGRSFWKLMRFYLHHAFSSKNHPDGVYHQRQAVLRNTQLPEDAAIELLNASIAWRKRAYKGHRRILPSAAAAALLYVAFAIAGIFSSNVTATSLNEVLLSGKDCGPVLNVTGDDVLLNDFRTYKAQKLNNALDYASQCYRRNETSQSDRCEILPRARLRYTVNSNASCPFSDEMCVVDNNNSISLDTGYLDSIDHLGINAAPHFQYRHVRRCAPIVTEGYAKLHIDDQDPSVQFLRYYYGASNDSFLYQWRVNVSRPPLDLSLFRSPESDYQVSTFWGRSFVPDGFKLTPKLMRNDSDVTLIFLDASSIFTNFTITDPWFGSKVPLNLSQTAILSLQADISADIQWYGSDQPAVLGCTTTQIVCNPDLPADKNCMNIQQHWLAGETWVNLTTLWPKKAHHAAIRAAIIPMLGDQSYPDPYYSTPGLGSALLSRSSLFGPVQTDEIQDDRWKIEMEYIFQANLASIQWQLVNAAGGSLFWNYNVEICTIAMPCEKQCKNQKIKSQSYYSFSILGLSIILILGGIIMLTSFYIEELSNGIAKVFSRNSPESTYARLEWKTTTTLQLQRQAHEALGIGTWSKTADSIPVTEKGEMLGVLNVADPKHPRLAQLAPRTISTDSDVELIRLKSNVGHSYLGHKYDQISVTEEDAKGISQRPRTLL</sequence>
<organism evidence="2 3">
    <name type="scientific">Lophiotrema nucula</name>
    <dbReference type="NCBI Taxonomy" id="690887"/>
    <lineage>
        <taxon>Eukaryota</taxon>
        <taxon>Fungi</taxon>
        <taxon>Dikarya</taxon>
        <taxon>Ascomycota</taxon>
        <taxon>Pezizomycotina</taxon>
        <taxon>Dothideomycetes</taxon>
        <taxon>Pleosporomycetidae</taxon>
        <taxon>Pleosporales</taxon>
        <taxon>Lophiotremataceae</taxon>
        <taxon>Lophiotrema</taxon>
    </lineage>
</organism>
<reference evidence="2" key="1">
    <citation type="journal article" date="2020" name="Stud. Mycol.">
        <title>101 Dothideomycetes genomes: a test case for predicting lifestyles and emergence of pathogens.</title>
        <authorList>
            <person name="Haridas S."/>
            <person name="Albert R."/>
            <person name="Binder M."/>
            <person name="Bloem J."/>
            <person name="Labutti K."/>
            <person name="Salamov A."/>
            <person name="Andreopoulos B."/>
            <person name="Baker S."/>
            <person name="Barry K."/>
            <person name="Bills G."/>
            <person name="Bluhm B."/>
            <person name="Cannon C."/>
            <person name="Castanera R."/>
            <person name="Culley D."/>
            <person name="Daum C."/>
            <person name="Ezra D."/>
            <person name="Gonzalez J."/>
            <person name="Henrissat B."/>
            <person name="Kuo A."/>
            <person name="Liang C."/>
            <person name="Lipzen A."/>
            <person name="Lutzoni F."/>
            <person name="Magnuson J."/>
            <person name="Mondo S."/>
            <person name="Nolan M."/>
            <person name="Ohm R."/>
            <person name="Pangilinan J."/>
            <person name="Park H.-J."/>
            <person name="Ramirez L."/>
            <person name="Alfaro M."/>
            <person name="Sun H."/>
            <person name="Tritt A."/>
            <person name="Yoshinaga Y."/>
            <person name="Zwiers L.-H."/>
            <person name="Turgeon B."/>
            <person name="Goodwin S."/>
            <person name="Spatafora J."/>
            <person name="Crous P."/>
            <person name="Grigoriev I."/>
        </authorList>
    </citation>
    <scope>NUCLEOTIDE SEQUENCE</scope>
    <source>
        <strain evidence="2">CBS 627.86</strain>
    </source>
</reference>
<feature type="transmembrane region" description="Helical" evidence="1">
    <location>
        <begin position="40"/>
        <end position="58"/>
    </location>
</feature>
<dbReference type="OrthoDB" id="3540210at2759"/>
<keyword evidence="3" id="KW-1185">Reference proteome</keyword>
<protein>
    <submittedName>
        <fullName evidence="2">Uncharacterized protein</fullName>
    </submittedName>
</protein>
<feature type="transmembrane region" description="Helical" evidence="1">
    <location>
        <begin position="117"/>
        <end position="137"/>
    </location>
</feature>
<dbReference type="AlphaFoldDB" id="A0A6A5YQB8"/>
<gene>
    <name evidence="2" type="ORF">BDV96DRAFT_652889</name>
</gene>
<proteinExistence type="predicted"/>
<evidence type="ECO:0000256" key="1">
    <source>
        <dbReference type="SAM" id="Phobius"/>
    </source>
</evidence>
<keyword evidence="1" id="KW-0472">Membrane</keyword>
<evidence type="ECO:0000313" key="3">
    <source>
        <dbReference type="Proteomes" id="UP000799770"/>
    </source>
</evidence>
<dbReference type="Proteomes" id="UP000799770">
    <property type="component" value="Unassembled WGS sequence"/>
</dbReference>
<feature type="transmembrane region" description="Helical" evidence="1">
    <location>
        <begin position="558"/>
        <end position="583"/>
    </location>
</feature>
<dbReference type="EMBL" id="ML977348">
    <property type="protein sequence ID" value="KAF2108321.1"/>
    <property type="molecule type" value="Genomic_DNA"/>
</dbReference>
<keyword evidence="1" id="KW-1133">Transmembrane helix</keyword>
<accession>A0A6A5YQB8</accession>
<keyword evidence="1" id="KW-0812">Transmembrane</keyword>
<evidence type="ECO:0000313" key="2">
    <source>
        <dbReference type="EMBL" id="KAF2108321.1"/>
    </source>
</evidence>
<feature type="transmembrane region" description="Helical" evidence="1">
    <location>
        <begin position="12"/>
        <end position="34"/>
    </location>
</feature>